<keyword evidence="1" id="KW-0614">Plasmid</keyword>
<organism evidence="1">
    <name type="scientific">Streptomyces rochei</name>
    <name type="common">Streptomyces parvullus</name>
    <dbReference type="NCBI Taxonomy" id="1928"/>
    <lineage>
        <taxon>Bacteria</taxon>
        <taxon>Bacillati</taxon>
        <taxon>Actinomycetota</taxon>
        <taxon>Actinomycetes</taxon>
        <taxon>Kitasatosporales</taxon>
        <taxon>Streptomycetaceae</taxon>
        <taxon>Streptomyces</taxon>
        <taxon>Streptomyces rochei group</taxon>
    </lineage>
</organism>
<name>F2Z8W0_STRRO</name>
<dbReference type="NCBIfam" id="TIGR01863">
    <property type="entry name" value="cas_Csd1"/>
    <property type="match status" value="1"/>
</dbReference>
<reference evidence="1" key="1">
    <citation type="journal article" date="1994" name="J. Antibiot.">
        <title>Isolation and characterization of linear plasmids from lankacidin-producing Streptomyces species.</title>
        <authorList>
            <person name="Kinashi H."/>
            <person name="Mori E."/>
            <person name="Hatani A."/>
            <person name="Nimi O."/>
        </authorList>
    </citation>
    <scope>NUCLEOTIDE SEQUENCE</scope>
    <source>
        <strain evidence="1">7434AN4</strain>
        <plasmid evidence="1">pSLA2-M</plasmid>
    </source>
</reference>
<reference evidence="1" key="2">
    <citation type="journal article" date="2011" name="Biosci. Biotechnol. Biochem.">
        <title>pSLA2-M of Streptomyces rochei is a composite linear plasmid characterized by self-defense genes and homology with pSLA2-L.</title>
        <authorList>
            <person name="Yang Y."/>
            <person name="Kurokawa T."/>
            <person name="Takahama Y."/>
            <person name="Nindita Y."/>
            <person name="Mochizuki S."/>
            <person name="Arakawa K."/>
            <person name="Endo S."/>
            <person name="Kinashi H."/>
        </authorList>
    </citation>
    <scope>NUCLEOTIDE SEQUENCE</scope>
    <source>
        <strain evidence="1">7434AN4</strain>
        <plasmid evidence="1">pSLA2-M</plasmid>
    </source>
</reference>
<dbReference type="EMBL" id="AB597522">
    <property type="protein sequence ID" value="BAK19890.1"/>
    <property type="molecule type" value="Genomic_DNA"/>
</dbReference>
<dbReference type="InterPro" id="IPR010144">
    <property type="entry name" value="CRISPR-assoc_prot_Csd1-typ"/>
</dbReference>
<geneLocation type="plasmid" evidence="1">
    <name>pSLA2-M</name>
</geneLocation>
<protein>
    <submittedName>
        <fullName evidence="1">Putative CRISPR-associated Csd1 family protein</fullName>
    </submittedName>
</protein>
<evidence type="ECO:0000313" key="1">
    <source>
        <dbReference type="EMBL" id="BAK19890.1"/>
    </source>
</evidence>
<proteinExistence type="predicted"/>
<gene>
    <name evidence="1" type="primary">pSLA2-M.96</name>
</gene>
<dbReference type="AlphaFoldDB" id="F2Z8W0"/>
<sequence length="587" mass="64918">MLLQRLNEYADRLGDILPAEYYRPKQIHWVLDLKEDGTGKLTDLRVSAKNRDQARIVPVPYVQRSGTKVPPYMLVDTAEFVLGVPKADKKNPPTKEAQEEATRRHAAYRELALLWARGMKDSVGAAALKSYFANGGPAGVKIPEDVQAKDAVAVMVGTRWLHDEPTVKTTWASIARARKSGSDDRTGLCLVCGTSGSLLATIPEPVKKGAVPTSGGSNEGQLVSINKAAQGRDGKIQLVNTPICQRCGGRTMAVLNHLLASDTNSRRFRDDGVMVWWTRQAGDDSAMALLFGNVPDPADVAHLIDSINNRPTPHAGERVDDDEFHALTLGLNNARLVVRDWIDIPLTGLKATVAAWYQDHGVYDGWTGTTRYVPLWLLALCCGRAQDGRYAKDSAPHGLEAELVHSALHRTPPPARTLPLLLQRIHADQQIDTARIALLRLILNRSSNPKDHVMPTLDDTCREPSYLCGRLFFVLEDIQSTALPNLNTTLRDKYFRTAATAPGTTLTNLHVDATAHLKRLRRDNKKAAASLERRLGELFAMVSDDIPRHLTPVQQGRFVIGYEHERAAKWDRIRRAKEKGQATGEEQ</sequence>
<dbReference type="Pfam" id="PF09709">
    <property type="entry name" value="Cas_Csd1"/>
    <property type="match status" value="1"/>
</dbReference>
<accession>F2Z8W0</accession>